<organism evidence="2">
    <name type="scientific">Kwoniella dejecticola CBS 10117</name>
    <dbReference type="NCBI Taxonomy" id="1296121"/>
    <lineage>
        <taxon>Eukaryota</taxon>
        <taxon>Fungi</taxon>
        <taxon>Dikarya</taxon>
        <taxon>Basidiomycota</taxon>
        <taxon>Agaricomycotina</taxon>
        <taxon>Tremellomycetes</taxon>
        <taxon>Tremellales</taxon>
        <taxon>Cryptococcaceae</taxon>
        <taxon>Kwoniella</taxon>
    </lineage>
</organism>
<dbReference type="RefSeq" id="XP_018260776.1">
    <property type="nucleotide sequence ID" value="XM_018409773.1"/>
</dbReference>
<dbReference type="EMBL" id="CP144538">
    <property type="protein sequence ID" value="WWC64481.1"/>
    <property type="molecule type" value="Genomic_DNA"/>
</dbReference>
<dbReference type="AlphaFoldDB" id="A0A1A5ZYQ5"/>
<gene>
    <name evidence="2" type="ORF">I303_06492</name>
    <name evidence="3" type="ORF">I303_107091</name>
</gene>
<name>A0A1A5ZYQ5_9TREE</name>
<feature type="compositionally biased region" description="Low complexity" evidence="1">
    <location>
        <begin position="170"/>
        <end position="184"/>
    </location>
</feature>
<evidence type="ECO:0000256" key="1">
    <source>
        <dbReference type="SAM" id="MobiDB-lite"/>
    </source>
</evidence>
<evidence type="ECO:0000313" key="4">
    <source>
        <dbReference type="Proteomes" id="UP000078595"/>
    </source>
</evidence>
<evidence type="ECO:0000313" key="3">
    <source>
        <dbReference type="EMBL" id="WWC64481.1"/>
    </source>
</evidence>
<sequence length="293" mass="31382">MSNDDPPHTTLDDCDVNWQYMGDTWGTNHTDDPLVSQYYQGTFESTTVHGAYARLCWTGTKAQILGGKRKNHALYTVSVDNGDPVWLSGYSEKAQIPASLYETEQLEWGNHQIVLTNMPKTNMTKKDNVWFDIDYAEIDGWPIDCKDLPEITVKPTETVIPASAITHMSSSNANATTSDNSTLSGNSTVHSGNTTSNSTSAMPGNATASLTHAPSASNGSVPHFTNSSSLSHISPTTTIMMSSATIDNSTSTFGGSSASATNSSSIADPFHAGTETHIALYGLIGAFLARWLC</sequence>
<reference evidence="3" key="3">
    <citation type="submission" date="2024-02" db="EMBL/GenBank/DDBJ databases">
        <title>Comparative genomics of Cryptococcus and Kwoniella reveals pathogenesis evolution and contrasting modes of karyotype evolution via chromosome fusion or intercentromeric recombination.</title>
        <authorList>
            <person name="Coelho M.A."/>
            <person name="David-Palma M."/>
            <person name="Shea T."/>
            <person name="Bowers K."/>
            <person name="McGinley-Smith S."/>
            <person name="Mohammad A.W."/>
            <person name="Gnirke A."/>
            <person name="Yurkov A.M."/>
            <person name="Nowrousian M."/>
            <person name="Sun S."/>
            <person name="Cuomo C.A."/>
            <person name="Heitman J."/>
        </authorList>
    </citation>
    <scope>NUCLEOTIDE SEQUENCE</scope>
    <source>
        <strain evidence="3">CBS 10117</strain>
    </source>
</reference>
<dbReference type="STRING" id="1296121.A0A1A5ZYQ5"/>
<dbReference type="VEuPathDB" id="FungiDB:I303_06492"/>
<evidence type="ECO:0000313" key="2">
    <source>
        <dbReference type="EMBL" id="OBR82934.1"/>
    </source>
</evidence>
<reference evidence="2" key="1">
    <citation type="submission" date="2013-07" db="EMBL/GenBank/DDBJ databases">
        <title>The Genome Sequence of Cryptococcus dejecticola CBS10117.</title>
        <authorList>
            <consortium name="The Broad Institute Genome Sequencing Platform"/>
            <person name="Cuomo C."/>
            <person name="Litvintseva A."/>
            <person name="Chen Y."/>
            <person name="Heitman J."/>
            <person name="Sun S."/>
            <person name="Springer D."/>
            <person name="Dromer F."/>
            <person name="Young S.K."/>
            <person name="Zeng Q."/>
            <person name="Gargeya S."/>
            <person name="Fitzgerald M."/>
            <person name="Abouelleil A."/>
            <person name="Alvarado L."/>
            <person name="Berlin A.M."/>
            <person name="Chapman S.B."/>
            <person name="Dewar J."/>
            <person name="Goldberg J."/>
            <person name="Griggs A."/>
            <person name="Gujja S."/>
            <person name="Hansen M."/>
            <person name="Howarth C."/>
            <person name="Imamovic A."/>
            <person name="Larimer J."/>
            <person name="McCowan C."/>
            <person name="Murphy C."/>
            <person name="Pearson M."/>
            <person name="Priest M."/>
            <person name="Roberts A."/>
            <person name="Saif S."/>
            <person name="Shea T."/>
            <person name="Sykes S."/>
            <person name="Wortman J."/>
            <person name="Nusbaum C."/>
            <person name="Birren B."/>
        </authorList>
    </citation>
    <scope>NUCLEOTIDE SEQUENCE [LARGE SCALE GENOMIC DNA]</scope>
    <source>
        <strain evidence="2">CBS 10117</strain>
    </source>
</reference>
<feature type="compositionally biased region" description="Polar residues" evidence="1">
    <location>
        <begin position="185"/>
        <end position="227"/>
    </location>
</feature>
<protein>
    <submittedName>
        <fullName evidence="2">Uncharacterized protein</fullName>
    </submittedName>
</protein>
<dbReference type="Proteomes" id="UP000078595">
    <property type="component" value="Chromosome 9"/>
</dbReference>
<dbReference type="KEGG" id="kdj:28970191"/>
<accession>A0A1A5ZYQ5</accession>
<reference evidence="3" key="2">
    <citation type="submission" date="2013-07" db="EMBL/GenBank/DDBJ databases">
        <authorList>
            <consortium name="The Broad Institute Genome Sequencing Platform"/>
            <person name="Cuomo C."/>
            <person name="Litvintseva A."/>
            <person name="Chen Y."/>
            <person name="Heitman J."/>
            <person name="Sun S."/>
            <person name="Springer D."/>
            <person name="Dromer F."/>
            <person name="Young S.K."/>
            <person name="Zeng Q."/>
            <person name="Gargeya S."/>
            <person name="Fitzgerald M."/>
            <person name="Abouelleil A."/>
            <person name="Alvarado L."/>
            <person name="Berlin A.M."/>
            <person name="Chapman S.B."/>
            <person name="Dewar J."/>
            <person name="Goldberg J."/>
            <person name="Griggs A."/>
            <person name="Gujja S."/>
            <person name="Hansen M."/>
            <person name="Howarth C."/>
            <person name="Imamovic A."/>
            <person name="Larimer J."/>
            <person name="McCowan C."/>
            <person name="Murphy C."/>
            <person name="Pearson M."/>
            <person name="Priest M."/>
            <person name="Roberts A."/>
            <person name="Saif S."/>
            <person name="Shea T."/>
            <person name="Sykes S."/>
            <person name="Wortman J."/>
            <person name="Nusbaum C."/>
            <person name="Birren B."/>
        </authorList>
    </citation>
    <scope>NUCLEOTIDE SEQUENCE</scope>
    <source>
        <strain evidence="3">CBS 10117</strain>
    </source>
</reference>
<dbReference type="Gene3D" id="2.60.120.260">
    <property type="entry name" value="Galactose-binding domain-like"/>
    <property type="match status" value="1"/>
</dbReference>
<proteinExistence type="predicted"/>
<dbReference type="OrthoDB" id="2563669at2759"/>
<dbReference type="EMBL" id="KI894034">
    <property type="protein sequence ID" value="OBR82934.1"/>
    <property type="molecule type" value="Genomic_DNA"/>
</dbReference>
<feature type="region of interest" description="Disordered" evidence="1">
    <location>
        <begin position="170"/>
        <end position="227"/>
    </location>
</feature>
<dbReference type="GeneID" id="28970191"/>
<keyword evidence="4" id="KW-1185">Reference proteome</keyword>